<dbReference type="PROSITE" id="PS50297">
    <property type="entry name" value="ANK_REP_REGION"/>
    <property type="match status" value="1"/>
</dbReference>
<comment type="caution">
    <text evidence="5">The sequence shown here is derived from an EMBL/GenBank/DDBJ whole genome shotgun (WGS) entry which is preliminary data.</text>
</comment>
<proteinExistence type="predicted"/>
<dbReference type="InterPro" id="IPR036770">
    <property type="entry name" value="Ankyrin_rpt-contain_sf"/>
</dbReference>
<evidence type="ECO:0000256" key="2">
    <source>
        <dbReference type="ARBA" id="ARBA00023043"/>
    </source>
</evidence>
<feature type="region of interest" description="Disordered" evidence="4">
    <location>
        <begin position="1"/>
        <end position="23"/>
    </location>
</feature>
<gene>
    <name evidence="5" type="ORF">E3O11_03190</name>
</gene>
<dbReference type="PANTHER" id="PTHR24198:SF165">
    <property type="entry name" value="ANKYRIN REPEAT-CONTAINING PROTEIN-RELATED"/>
    <property type="match status" value="1"/>
</dbReference>
<name>A0A4R8VTR1_9MICO</name>
<dbReference type="SMART" id="SM00248">
    <property type="entry name" value="ANK"/>
    <property type="match status" value="2"/>
</dbReference>
<evidence type="ECO:0000256" key="1">
    <source>
        <dbReference type="ARBA" id="ARBA00022737"/>
    </source>
</evidence>
<sequence length="145" mass="15678">MLETHFSEREHSVNENTSGPSPQVIEGVFDLARDGLTGPLGEMLDAGVPINMVNPRGDTLLIVAAYQQHPETVADLLRRGADASAINAMGQTAISCAVFRNNEAILRLLLEADADPRLGTHSGVAIADQFGLPRMREIIESYPRD</sequence>
<reference evidence="5 6" key="1">
    <citation type="submission" date="2019-03" db="EMBL/GenBank/DDBJ databases">
        <title>Genomics of glacier-inhabiting Cryobacterium strains.</title>
        <authorList>
            <person name="Liu Q."/>
            <person name="Xin Y.-H."/>
        </authorList>
    </citation>
    <scope>NUCLEOTIDE SEQUENCE [LARGE SCALE GENOMIC DNA]</scope>
    <source>
        <strain evidence="5 6">Hh34</strain>
    </source>
</reference>
<dbReference type="Gene3D" id="1.25.40.20">
    <property type="entry name" value="Ankyrin repeat-containing domain"/>
    <property type="match status" value="1"/>
</dbReference>
<dbReference type="EMBL" id="SOFE01000006">
    <property type="protein sequence ID" value="TFB87832.1"/>
    <property type="molecule type" value="Genomic_DNA"/>
</dbReference>
<dbReference type="PANTHER" id="PTHR24198">
    <property type="entry name" value="ANKYRIN REPEAT AND PROTEIN KINASE DOMAIN-CONTAINING PROTEIN"/>
    <property type="match status" value="1"/>
</dbReference>
<organism evidence="5 6">
    <name type="scientific">Cryobacterium levicorallinum</name>
    <dbReference type="NCBI Taxonomy" id="995038"/>
    <lineage>
        <taxon>Bacteria</taxon>
        <taxon>Bacillati</taxon>
        <taxon>Actinomycetota</taxon>
        <taxon>Actinomycetes</taxon>
        <taxon>Micrococcales</taxon>
        <taxon>Microbacteriaceae</taxon>
        <taxon>Cryobacterium</taxon>
    </lineage>
</organism>
<keyword evidence="2 3" id="KW-0040">ANK repeat</keyword>
<evidence type="ECO:0000256" key="4">
    <source>
        <dbReference type="SAM" id="MobiDB-lite"/>
    </source>
</evidence>
<evidence type="ECO:0000313" key="6">
    <source>
        <dbReference type="Proteomes" id="UP000297963"/>
    </source>
</evidence>
<accession>A0A4R8VTR1</accession>
<dbReference type="PROSITE" id="PS50088">
    <property type="entry name" value="ANK_REPEAT"/>
    <property type="match status" value="1"/>
</dbReference>
<evidence type="ECO:0000313" key="5">
    <source>
        <dbReference type="EMBL" id="TFB87832.1"/>
    </source>
</evidence>
<dbReference type="Pfam" id="PF12796">
    <property type="entry name" value="Ank_2"/>
    <property type="match status" value="1"/>
</dbReference>
<protein>
    <submittedName>
        <fullName evidence="5">Ankyrin repeat domain-containing protein</fullName>
    </submittedName>
</protein>
<dbReference type="SUPFAM" id="SSF48403">
    <property type="entry name" value="Ankyrin repeat"/>
    <property type="match status" value="1"/>
</dbReference>
<feature type="compositionally biased region" description="Basic and acidic residues" evidence="4">
    <location>
        <begin position="1"/>
        <end position="13"/>
    </location>
</feature>
<evidence type="ECO:0000256" key="3">
    <source>
        <dbReference type="PROSITE-ProRule" id="PRU00023"/>
    </source>
</evidence>
<keyword evidence="1" id="KW-0677">Repeat</keyword>
<dbReference type="AlphaFoldDB" id="A0A4R8VTR1"/>
<dbReference type="Proteomes" id="UP000297963">
    <property type="component" value="Unassembled WGS sequence"/>
</dbReference>
<dbReference type="InterPro" id="IPR002110">
    <property type="entry name" value="Ankyrin_rpt"/>
</dbReference>
<feature type="repeat" description="ANK" evidence="3">
    <location>
        <begin position="56"/>
        <end position="88"/>
    </location>
</feature>